<reference evidence="2" key="1">
    <citation type="submission" date="2016-11" db="EMBL/GenBank/DDBJ databases">
        <authorList>
            <person name="Varghese N."/>
            <person name="Submissions S."/>
        </authorList>
    </citation>
    <scope>NUCLEOTIDE SEQUENCE [LARGE SCALE GENOMIC DNA]</scope>
    <source>
        <strain evidence="2">313</strain>
    </source>
</reference>
<proteinExistence type="predicted"/>
<dbReference type="AlphaFoldDB" id="A0A1N6HVY2"/>
<protein>
    <submittedName>
        <fullName evidence="1">Uncharacterized protein</fullName>
    </submittedName>
</protein>
<accession>A0A1N6HVY2</accession>
<gene>
    <name evidence="1" type="ORF">SAMN05878443_2115</name>
</gene>
<dbReference type="Proteomes" id="UP000184758">
    <property type="component" value="Unassembled WGS sequence"/>
</dbReference>
<dbReference type="EMBL" id="FSRN01000001">
    <property type="protein sequence ID" value="SIO23870.1"/>
    <property type="molecule type" value="Genomic_DNA"/>
</dbReference>
<evidence type="ECO:0000313" key="2">
    <source>
        <dbReference type="Proteomes" id="UP000184758"/>
    </source>
</evidence>
<dbReference type="STRING" id="28230.SAMN05878443_2115"/>
<keyword evidence="2" id="KW-1185">Reference proteome</keyword>
<sequence>MIKLNFKEFEEFLNANLGSKSIFFEKAMEDQIKRNARRAPAKRWNEAKLERAVNKMWTDMATSIYNKFKISIKTNSADPYQSWIDFIEKNEALENLDEMMTELEFG</sequence>
<evidence type="ECO:0000313" key="1">
    <source>
        <dbReference type="EMBL" id="SIO23870.1"/>
    </source>
</evidence>
<dbReference type="eggNOG" id="ENOG5033DR7">
    <property type="taxonomic scope" value="Bacteria"/>
</dbReference>
<name>A0A1N6HVY2_9LACT</name>
<organism evidence="1 2">
    <name type="scientific">Carnobacterium alterfunditum</name>
    <dbReference type="NCBI Taxonomy" id="28230"/>
    <lineage>
        <taxon>Bacteria</taxon>
        <taxon>Bacillati</taxon>
        <taxon>Bacillota</taxon>
        <taxon>Bacilli</taxon>
        <taxon>Lactobacillales</taxon>
        <taxon>Carnobacteriaceae</taxon>
        <taxon>Carnobacterium</taxon>
    </lineage>
</organism>